<gene>
    <name evidence="1" type="ORF">TWF788_008242</name>
</gene>
<sequence>MNTLEIQAIGAGSSIEIKRRLGSNSMENEGTDTFPARPKVFECNNKCKKLHKWDDVRKPIAGKEIAIRALEYKDYHISYLNRKIDSLIQQVEDLTELAGSLCMRNENLTAANQYFLEILFLRDEPYAIYTRDARGQNLGTY</sequence>
<protein>
    <submittedName>
        <fullName evidence="1">Uncharacterized protein</fullName>
    </submittedName>
</protein>
<name>A0A7C8Q3N6_ORBOL</name>
<comment type="caution">
    <text evidence="1">The sequence shown here is derived from an EMBL/GenBank/DDBJ whole genome shotgun (WGS) entry which is preliminary data.</text>
</comment>
<organism evidence="1 2">
    <name type="scientific">Orbilia oligospora</name>
    <name type="common">Nematode-trapping fungus</name>
    <name type="synonym">Arthrobotrys oligospora</name>
    <dbReference type="NCBI Taxonomy" id="2813651"/>
    <lineage>
        <taxon>Eukaryota</taxon>
        <taxon>Fungi</taxon>
        <taxon>Dikarya</taxon>
        <taxon>Ascomycota</taxon>
        <taxon>Pezizomycotina</taxon>
        <taxon>Orbiliomycetes</taxon>
        <taxon>Orbiliales</taxon>
        <taxon>Orbiliaceae</taxon>
        <taxon>Orbilia</taxon>
    </lineage>
</organism>
<evidence type="ECO:0000313" key="2">
    <source>
        <dbReference type="Proteomes" id="UP000479691"/>
    </source>
</evidence>
<proteinExistence type="predicted"/>
<evidence type="ECO:0000313" key="1">
    <source>
        <dbReference type="EMBL" id="KAF3190720.1"/>
    </source>
</evidence>
<reference evidence="1 2" key="1">
    <citation type="submission" date="2019-06" db="EMBL/GenBank/DDBJ databases">
        <authorList>
            <person name="Palmer J.M."/>
        </authorList>
    </citation>
    <scope>NUCLEOTIDE SEQUENCE [LARGE SCALE GENOMIC DNA]</scope>
    <source>
        <strain evidence="1 2">TWF788</strain>
    </source>
</reference>
<accession>A0A7C8Q3N6</accession>
<dbReference type="EMBL" id="JAABOE010000005">
    <property type="protein sequence ID" value="KAF3190720.1"/>
    <property type="molecule type" value="Genomic_DNA"/>
</dbReference>
<dbReference type="AlphaFoldDB" id="A0A7C8Q3N6"/>
<dbReference type="Proteomes" id="UP000479691">
    <property type="component" value="Unassembled WGS sequence"/>
</dbReference>